<evidence type="ECO:0000313" key="9">
    <source>
        <dbReference type="EMBL" id="BCG25330.1"/>
    </source>
</evidence>
<dbReference type="Proteomes" id="UP000509383">
    <property type="component" value="Chromosome"/>
</dbReference>
<dbReference type="RefSeq" id="WP_173177238.1">
    <property type="nucleotide sequence ID" value="NZ_AP023189.1"/>
</dbReference>
<dbReference type="InterPro" id="IPR015168">
    <property type="entry name" value="SsuA/THI5"/>
</dbReference>
<dbReference type="Proteomes" id="UP001054892">
    <property type="component" value="Unassembled WGS sequence"/>
</dbReference>
<evidence type="ECO:0000313" key="11">
    <source>
        <dbReference type="Proteomes" id="UP000509383"/>
    </source>
</evidence>
<dbReference type="GO" id="GO:0042626">
    <property type="term" value="F:ATPase-coupled transmembrane transporter activity"/>
    <property type="evidence" value="ECO:0007669"/>
    <property type="project" value="InterPro"/>
</dbReference>
<keyword evidence="4 7" id="KW-0732">Signal</keyword>
<reference evidence="9 11" key="1">
    <citation type="submission" date="2020-05" db="EMBL/GenBank/DDBJ databases">
        <title>Characterization of novel class B3 metallo-beta-lactamase from novel Pseudomonas species.</title>
        <authorList>
            <person name="Yamada K."/>
            <person name="Aoki K."/>
            <person name="Ishii Y."/>
        </authorList>
    </citation>
    <scope>NUCLEOTIDE SEQUENCE [LARGE SCALE GENOMIC DNA]</scope>
    <source>
        <strain evidence="9 11">TUM18999</strain>
        <strain evidence="10 12">TUM20286</strain>
    </source>
</reference>
<dbReference type="EMBL" id="BQKM01000013">
    <property type="protein sequence ID" value="GJN54840.1"/>
    <property type="molecule type" value="Genomic_DNA"/>
</dbReference>
<evidence type="ECO:0000313" key="10">
    <source>
        <dbReference type="EMBL" id="GJN54840.1"/>
    </source>
</evidence>
<dbReference type="EMBL" id="AP023189">
    <property type="protein sequence ID" value="BCG25330.1"/>
    <property type="molecule type" value="Genomic_DNA"/>
</dbReference>
<evidence type="ECO:0000313" key="12">
    <source>
        <dbReference type="Proteomes" id="UP001054892"/>
    </source>
</evidence>
<dbReference type="GO" id="GO:0042597">
    <property type="term" value="C:periplasmic space"/>
    <property type="evidence" value="ECO:0007669"/>
    <property type="project" value="UniProtKB-SubCell"/>
</dbReference>
<dbReference type="Gene3D" id="3.40.190.10">
    <property type="entry name" value="Periplasmic binding protein-like II"/>
    <property type="match status" value="2"/>
</dbReference>
<dbReference type="KEGG" id="ptw:TUM18999_35210"/>
<dbReference type="PANTHER" id="PTHR30024">
    <property type="entry name" value="ALIPHATIC SULFONATES-BINDING PROTEIN-RELATED"/>
    <property type="match status" value="1"/>
</dbReference>
<organism evidence="9 11">
    <name type="scientific">Pseudomonas tohonis</name>
    <dbReference type="NCBI Taxonomy" id="2725477"/>
    <lineage>
        <taxon>Bacteria</taxon>
        <taxon>Pseudomonadati</taxon>
        <taxon>Pseudomonadota</taxon>
        <taxon>Gammaproteobacteria</taxon>
        <taxon>Pseudomonadales</taxon>
        <taxon>Pseudomonadaceae</taxon>
        <taxon>Pseudomonas</taxon>
    </lineage>
</organism>
<evidence type="ECO:0000259" key="8">
    <source>
        <dbReference type="SMART" id="SM00062"/>
    </source>
</evidence>
<gene>
    <name evidence="9" type="primary">ssuA_1</name>
    <name evidence="10" type="synonym">ssuA_2</name>
    <name evidence="9" type="ORF">TUM18999_35210</name>
    <name evidence="10" type="ORF">TUM20286_45920</name>
</gene>
<evidence type="ECO:0000256" key="5">
    <source>
        <dbReference type="ARBA" id="ARBA00055538"/>
    </source>
</evidence>
<evidence type="ECO:0000256" key="6">
    <source>
        <dbReference type="ARBA" id="ARBA00070228"/>
    </source>
</evidence>
<feature type="signal peptide" evidence="7">
    <location>
        <begin position="1"/>
        <end position="24"/>
    </location>
</feature>
<comment type="similarity">
    <text evidence="2">Belongs to the bacterial solute-binding protein SsuA/TauA family.</text>
</comment>
<dbReference type="AlphaFoldDB" id="A0A6J4E6T1"/>
<feature type="chain" id="PRO_5027115133" description="Putative aliphatic sulfonates-binding protein" evidence="7">
    <location>
        <begin position="25"/>
        <end position="331"/>
    </location>
</feature>
<protein>
    <recommendedName>
        <fullName evidence="6">Putative aliphatic sulfonates-binding protein</fullName>
    </recommendedName>
</protein>
<dbReference type="SUPFAM" id="SSF53850">
    <property type="entry name" value="Periplasmic binding protein-like II"/>
    <property type="match status" value="1"/>
</dbReference>
<dbReference type="FunFam" id="3.40.190.10:FF:000050">
    <property type="entry name" value="Sulfonate ABC transporter substrate-binding protein"/>
    <property type="match status" value="1"/>
</dbReference>
<comment type="function">
    <text evidence="5">Part of a binding-protein-dependent transport system for aliphatic sulfonates. Putative binding protein.</text>
</comment>
<comment type="subcellular location">
    <subcellularLocation>
        <location evidence="1">Periplasm</location>
    </subcellularLocation>
</comment>
<proteinExistence type="inferred from homology"/>
<dbReference type="GO" id="GO:0016020">
    <property type="term" value="C:membrane"/>
    <property type="evidence" value="ECO:0007669"/>
    <property type="project" value="InterPro"/>
</dbReference>
<keyword evidence="12" id="KW-1185">Reference proteome</keyword>
<feature type="domain" description="Solute-binding protein family 3/N-terminal" evidence="8">
    <location>
        <begin position="41"/>
        <end position="255"/>
    </location>
</feature>
<dbReference type="SMART" id="SM00062">
    <property type="entry name" value="PBPb"/>
    <property type="match status" value="1"/>
</dbReference>
<evidence type="ECO:0000256" key="4">
    <source>
        <dbReference type="ARBA" id="ARBA00022729"/>
    </source>
</evidence>
<evidence type="ECO:0000256" key="2">
    <source>
        <dbReference type="ARBA" id="ARBA00010742"/>
    </source>
</evidence>
<dbReference type="InterPro" id="IPR010067">
    <property type="entry name" value="ABC_SsuA_sub-bd"/>
</dbReference>
<dbReference type="PANTHER" id="PTHR30024:SF48">
    <property type="entry name" value="ABC TRANSPORTER SUBSTRATE-BINDING PROTEIN"/>
    <property type="match status" value="1"/>
</dbReference>
<dbReference type="NCBIfam" id="TIGR01728">
    <property type="entry name" value="SsuA_fam"/>
    <property type="match status" value="1"/>
</dbReference>
<dbReference type="Pfam" id="PF09084">
    <property type="entry name" value="NMT1"/>
    <property type="match status" value="1"/>
</dbReference>
<dbReference type="InterPro" id="IPR001638">
    <property type="entry name" value="Solute-binding_3/MltF_N"/>
</dbReference>
<accession>A0A6J4E6T1</accession>
<name>A0A6J4E6T1_9PSED</name>
<dbReference type="CDD" id="cd13558">
    <property type="entry name" value="PBP2_SsuA_like_2"/>
    <property type="match status" value="1"/>
</dbReference>
<sequence length="331" mass="34862">MRRFLSAAKHLPLLALLCAGPAHAEPSPLAARPATELAGAELEVGDQSGLVQALLAAAGEDRDLPYRLDWHPFTAGPALMEALNAAAVDVGVVGNAPPVFAQAGGFDVRIIAAAEGAQNNNALLVPADSSLHSVAELKGKRVAVAKGSSGHYLLLAALAGAGLKTADIQVLYASPVDAQNAFASGRLDAWAVWYPFVGQATSRGARRLVDGSPWPETGLNFTVASLAALNDPLKADLLGDFVQRLARAQAWATANPGPWAEHLAGVTRLPLPLVQEMLQQQSLRYVPLDGRVSALQQRLADAFAEARLIPRPLQVGEAFDDRYNRLLPSAH</sequence>
<evidence type="ECO:0000256" key="1">
    <source>
        <dbReference type="ARBA" id="ARBA00004418"/>
    </source>
</evidence>
<evidence type="ECO:0000256" key="3">
    <source>
        <dbReference type="ARBA" id="ARBA00022448"/>
    </source>
</evidence>
<keyword evidence="3" id="KW-0813">Transport</keyword>
<evidence type="ECO:0000256" key="7">
    <source>
        <dbReference type="SAM" id="SignalP"/>
    </source>
</evidence>